<evidence type="ECO:0000256" key="1">
    <source>
        <dbReference type="SAM" id="MobiDB-lite"/>
    </source>
</evidence>
<accession>A0A9P7KJE8</accession>
<dbReference type="Proteomes" id="UP000717328">
    <property type="component" value="Unassembled WGS sequence"/>
</dbReference>
<reference evidence="4" key="2">
    <citation type="submission" date="2021-10" db="EMBL/GenBank/DDBJ databases">
        <title>Phylogenomics reveals ancestral predisposition of the termite-cultivated fungus Termitomyces towards a domesticated lifestyle.</title>
        <authorList>
            <person name="Auxier B."/>
            <person name="Grum-Grzhimaylo A."/>
            <person name="Cardenas M.E."/>
            <person name="Lodge J.D."/>
            <person name="Laessoe T."/>
            <person name="Pedersen O."/>
            <person name="Smith M.E."/>
            <person name="Kuyper T.W."/>
            <person name="Franco-Molano E.A."/>
            <person name="Baroni T.J."/>
            <person name="Aanen D.K."/>
        </authorList>
    </citation>
    <scope>NUCLEOTIDE SEQUENCE</scope>
    <source>
        <strain evidence="4">D49</strain>
    </source>
</reference>
<name>A0A9P7KJE8_9AGAR</name>
<dbReference type="InterPro" id="IPR036047">
    <property type="entry name" value="F-box-like_dom_sf"/>
</dbReference>
<comment type="caution">
    <text evidence="4">The sequence shown here is derived from an EMBL/GenBank/DDBJ whole genome shotgun (WGS) entry which is preliminary data.</text>
</comment>
<dbReference type="InterPro" id="IPR001810">
    <property type="entry name" value="F-box_dom"/>
</dbReference>
<gene>
    <name evidence="4" type="ORF">H0H81_006828</name>
</gene>
<evidence type="ECO:0000256" key="2">
    <source>
        <dbReference type="SAM" id="SignalP"/>
    </source>
</evidence>
<feature type="region of interest" description="Disordered" evidence="1">
    <location>
        <begin position="657"/>
        <end position="684"/>
    </location>
</feature>
<evidence type="ECO:0000313" key="5">
    <source>
        <dbReference type="Proteomes" id="UP000717328"/>
    </source>
</evidence>
<dbReference type="SMART" id="SM00256">
    <property type="entry name" value="FBOX"/>
    <property type="match status" value="1"/>
</dbReference>
<dbReference type="EMBL" id="JABCKI010000179">
    <property type="protein sequence ID" value="KAG5651944.1"/>
    <property type="molecule type" value="Genomic_DNA"/>
</dbReference>
<dbReference type="AlphaFoldDB" id="A0A9P7KJE8"/>
<feature type="signal peptide" evidence="2">
    <location>
        <begin position="1"/>
        <end position="19"/>
    </location>
</feature>
<evidence type="ECO:0000259" key="3">
    <source>
        <dbReference type="PROSITE" id="PS50181"/>
    </source>
</evidence>
<feature type="compositionally biased region" description="Acidic residues" evidence="1">
    <location>
        <begin position="661"/>
        <end position="683"/>
    </location>
</feature>
<organism evidence="4 5">
    <name type="scientific">Sphagnurus paluster</name>
    <dbReference type="NCBI Taxonomy" id="117069"/>
    <lineage>
        <taxon>Eukaryota</taxon>
        <taxon>Fungi</taxon>
        <taxon>Dikarya</taxon>
        <taxon>Basidiomycota</taxon>
        <taxon>Agaricomycotina</taxon>
        <taxon>Agaricomycetes</taxon>
        <taxon>Agaricomycetidae</taxon>
        <taxon>Agaricales</taxon>
        <taxon>Tricholomatineae</taxon>
        <taxon>Lyophyllaceae</taxon>
        <taxon>Sphagnurus</taxon>
    </lineage>
</organism>
<proteinExistence type="predicted"/>
<feature type="chain" id="PRO_5040460586" description="F-box domain-containing protein" evidence="2">
    <location>
        <begin position="20"/>
        <end position="839"/>
    </location>
</feature>
<sequence length="839" mass="92126">MSLPTIVIQLGLLLLATHSKTLRKHWRTINGVQASRAGSPDLPLPGQWTATSAGSRCVSAFGAKTRVLDFNPLFVRRFTKGMWKGDAPTDMVAEATQEIHSKAFRDFIVGCLQYVAIEIGGTDWEYAGVLMDSEHLLGLKAVAQLFSSSDMLLLLPPELTVRIISLLDLRDILKIKRVHSTFRDYVKSFNTLQYRIATLSAGVENNQHSTVSISDRLEVLNSLQLGWARGNVDFKKTVPVLHQPSGIYDLKGGVYLLGDVDRRTLHYFTLPCTPDDEVVWKKIEIEKLFVDIGLAIYEHDLIAVFTSSVHPTQLGMHVLEIQLLEFSTGKPHPRARTPALFIAESYHPRPSISCEIVGRNLILLTTNHISAFPPPSDHFYIFDWVTGERKLGLQASQHTYASLIFLTPELILLPNTRRCSLDIWAIPSAADSDDAPTPQPLLVLALPGPSPANFLISITCRAEPNPSSPSSSSNSSSQGSQSLYEFGAAHVPHSHRPFHPATQEALIIFSLRMHNVNTGSSSTWSMFVRKGDLVAFCKEVLEAEKKLAGETRREYDPMRSWEEALNSVLEVPVDYVDQFGIAIAQDDSPDGEDELGLVVDQTTDVDTLGIAIGLDGAQGLEEGLGSVGDELPNYADPVGIAVVHHGAQDSEESDFLLSELPDNDGGGDVEQDNQSDASSDSEEYHDAIAGSPYQAPIPHDQWGHLARWFCASSLPARWITTSAGSRCVHVVTHPDPDEPFWVPGRSRIGVRVLDFNPHVVRRFAGGAWQGDVLADMQVEVVTAPQEIHDSCFQDVLKGGLPYVAIEMGGAGWEYAGMLMDSEHLLGLRVSVSVFLAGRF</sequence>
<feature type="domain" description="F-box" evidence="3">
    <location>
        <begin position="149"/>
        <end position="196"/>
    </location>
</feature>
<reference evidence="4" key="1">
    <citation type="submission" date="2021-02" db="EMBL/GenBank/DDBJ databases">
        <authorList>
            <person name="Nieuwenhuis M."/>
            <person name="Van De Peppel L.J.J."/>
        </authorList>
    </citation>
    <scope>NUCLEOTIDE SEQUENCE</scope>
    <source>
        <strain evidence="4">D49</strain>
    </source>
</reference>
<dbReference type="SUPFAM" id="SSF81383">
    <property type="entry name" value="F-box domain"/>
    <property type="match status" value="1"/>
</dbReference>
<dbReference type="PROSITE" id="PS50181">
    <property type="entry name" value="FBOX"/>
    <property type="match status" value="1"/>
</dbReference>
<protein>
    <recommendedName>
        <fullName evidence="3">F-box domain-containing protein</fullName>
    </recommendedName>
</protein>
<dbReference type="Pfam" id="PF00646">
    <property type="entry name" value="F-box"/>
    <property type="match status" value="1"/>
</dbReference>
<evidence type="ECO:0000313" key="4">
    <source>
        <dbReference type="EMBL" id="KAG5651944.1"/>
    </source>
</evidence>
<dbReference type="OrthoDB" id="3149552at2759"/>
<keyword evidence="2" id="KW-0732">Signal</keyword>
<keyword evidence="5" id="KW-1185">Reference proteome</keyword>